<protein>
    <submittedName>
        <fullName evidence="1">Uncharacterized protein</fullName>
    </submittedName>
</protein>
<dbReference type="EMBL" id="FQYR01000006">
    <property type="protein sequence ID" value="SHK21332.1"/>
    <property type="molecule type" value="Genomic_DNA"/>
</dbReference>
<dbReference type="STRING" id="1123071.SAMN02745181_3442"/>
<reference evidence="1 2" key="1">
    <citation type="submission" date="2016-11" db="EMBL/GenBank/DDBJ databases">
        <authorList>
            <person name="Jaros S."/>
            <person name="Januszkiewicz K."/>
            <person name="Wedrychowicz H."/>
        </authorList>
    </citation>
    <scope>NUCLEOTIDE SEQUENCE [LARGE SCALE GENOMIC DNA]</scope>
    <source>
        <strain evidence="1 2">DSM 18772</strain>
    </source>
</reference>
<dbReference type="AlphaFoldDB" id="A0A1M6QM47"/>
<accession>A0A1M6QM47</accession>
<proteinExistence type="predicted"/>
<dbReference type="Proteomes" id="UP000184510">
    <property type="component" value="Unassembled WGS sequence"/>
</dbReference>
<name>A0A1M6QM47_9BACT</name>
<evidence type="ECO:0000313" key="1">
    <source>
        <dbReference type="EMBL" id="SHK21332.1"/>
    </source>
</evidence>
<organism evidence="1 2">
    <name type="scientific">Rubritalea squalenifaciens DSM 18772</name>
    <dbReference type="NCBI Taxonomy" id="1123071"/>
    <lineage>
        <taxon>Bacteria</taxon>
        <taxon>Pseudomonadati</taxon>
        <taxon>Verrucomicrobiota</taxon>
        <taxon>Verrucomicrobiia</taxon>
        <taxon>Verrucomicrobiales</taxon>
        <taxon>Rubritaleaceae</taxon>
        <taxon>Rubritalea</taxon>
    </lineage>
</organism>
<dbReference type="InParanoid" id="A0A1M6QM47"/>
<sequence>MPYQQSQALSLLLTFVAQRISHPHKTDPFVRFVVKDVPSSPLSDSSVYSVVHSVSFSQIREIRAIRGKRRSI</sequence>
<evidence type="ECO:0000313" key="2">
    <source>
        <dbReference type="Proteomes" id="UP000184510"/>
    </source>
</evidence>
<gene>
    <name evidence="1" type="ORF">SAMN02745181_3442</name>
</gene>
<keyword evidence="2" id="KW-1185">Reference proteome</keyword>